<feature type="compositionally biased region" description="Polar residues" evidence="1">
    <location>
        <begin position="206"/>
        <end position="218"/>
    </location>
</feature>
<dbReference type="GO" id="GO:0051087">
    <property type="term" value="F:protein-folding chaperone binding"/>
    <property type="evidence" value="ECO:0007669"/>
    <property type="project" value="InterPro"/>
</dbReference>
<evidence type="ECO:0000313" key="3">
    <source>
        <dbReference type="EMBL" id="KIK07386.1"/>
    </source>
</evidence>
<dbReference type="OrthoDB" id="333905at2759"/>
<dbReference type="SUPFAM" id="SSF63491">
    <property type="entry name" value="BAG domain"/>
    <property type="match status" value="1"/>
</dbReference>
<feature type="region of interest" description="Disordered" evidence="1">
    <location>
        <begin position="137"/>
        <end position="162"/>
    </location>
</feature>
<dbReference type="HOGENOM" id="CLU_479844_0_0_1"/>
<feature type="compositionally biased region" description="Basic and acidic residues" evidence="1">
    <location>
        <begin position="143"/>
        <end position="162"/>
    </location>
</feature>
<feature type="region of interest" description="Disordered" evidence="1">
    <location>
        <begin position="540"/>
        <end position="568"/>
    </location>
</feature>
<feature type="compositionally biased region" description="Low complexity" evidence="1">
    <location>
        <begin position="458"/>
        <end position="474"/>
    </location>
</feature>
<sequence length="568" mass="61958">MLSSTSATSFDLLQLNPRDRYLFSLAQARAAEAEYIAYEAKREEEALLHRLQLQHGRRHATPPSIFGFRMLHPNFSLQSPYHQFSESLLEQEVQTRCREEREASLLREQLRRAPLKDHQSFVPVNWWKGRHSVPYHSSPCGLRSEEPAKENRQSKFGLSKEDEVATEIRDTLHAIIASLADSSASCPNQAQPSSSVKGKDKESVTGAGSTPPSQNATSKDVVRSFGLVEGIEAAFENMNNDFHFPSQLDFISTHLRDVGDGLVKGTSRLAFSARNHPVRYYEQALTSLLSRLDSIDSFGNEALRTRRKKVVRRVETALDELERGIEASHKIASDALTRERKMEEAQVSRPLSDSMTKGTFPGVNATGSSPIVFDKVATEKEDVISPSNTETISTPSDILITDPEGGSSPSAVSAPEMSHSRDDEQEEEINTSSPPSGEEVVADAHTISDVPFEAATTDPEGGSSPSAASASEMSHSSDDEQEEEINTSQPPSGKEVVADAHAILDVPIEAAVPIVPTVLNDGSAAELEDVSAFLLTNVTDAPQSQGPLPSHSTDDLGSDWSDVEEEQS</sequence>
<feature type="region of interest" description="Disordered" evidence="1">
    <location>
        <begin position="337"/>
        <end position="365"/>
    </location>
</feature>
<dbReference type="STRING" id="1095629.A0A0C9XQR8"/>
<feature type="region of interest" description="Disordered" evidence="1">
    <location>
        <begin position="382"/>
        <end position="498"/>
    </location>
</feature>
<dbReference type="InterPro" id="IPR003103">
    <property type="entry name" value="BAG_domain"/>
</dbReference>
<protein>
    <recommendedName>
        <fullName evidence="2">BAG domain-containing protein</fullName>
    </recommendedName>
</protein>
<name>A0A0C9XQR8_9AGAR</name>
<dbReference type="Pfam" id="PF02179">
    <property type="entry name" value="BAG"/>
    <property type="match status" value="1"/>
</dbReference>
<feature type="compositionally biased region" description="Polar residues" evidence="1">
    <location>
        <begin position="540"/>
        <end position="551"/>
    </location>
</feature>
<feature type="compositionally biased region" description="Polar residues" evidence="1">
    <location>
        <begin position="186"/>
        <end position="196"/>
    </location>
</feature>
<accession>A0A0C9XQR8</accession>
<feature type="compositionally biased region" description="Basic and acidic residues" evidence="1">
    <location>
        <begin position="337"/>
        <end position="346"/>
    </location>
</feature>
<feature type="compositionally biased region" description="Polar residues" evidence="1">
    <location>
        <begin position="385"/>
        <end position="396"/>
    </location>
</feature>
<dbReference type="EMBL" id="KN838547">
    <property type="protein sequence ID" value="KIK07386.1"/>
    <property type="molecule type" value="Genomic_DNA"/>
</dbReference>
<dbReference type="InterPro" id="IPR036533">
    <property type="entry name" value="BAG_dom_sf"/>
</dbReference>
<evidence type="ECO:0000256" key="1">
    <source>
        <dbReference type="SAM" id="MobiDB-lite"/>
    </source>
</evidence>
<reference evidence="4" key="2">
    <citation type="submission" date="2015-01" db="EMBL/GenBank/DDBJ databases">
        <title>Evolutionary Origins and Diversification of the Mycorrhizal Mutualists.</title>
        <authorList>
            <consortium name="DOE Joint Genome Institute"/>
            <consortium name="Mycorrhizal Genomics Consortium"/>
            <person name="Kohler A."/>
            <person name="Kuo A."/>
            <person name="Nagy L.G."/>
            <person name="Floudas D."/>
            <person name="Copeland A."/>
            <person name="Barry K.W."/>
            <person name="Cichocki N."/>
            <person name="Veneault-Fourrey C."/>
            <person name="LaButti K."/>
            <person name="Lindquist E.A."/>
            <person name="Lipzen A."/>
            <person name="Lundell T."/>
            <person name="Morin E."/>
            <person name="Murat C."/>
            <person name="Riley R."/>
            <person name="Ohm R."/>
            <person name="Sun H."/>
            <person name="Tunlid A."/>
            <person name="Henrissat B."/>
            <person name="Grigoriev I.V."/>
            <person name="Hibbett D.S."/>
            <person name="Martin F."/>
        </authorList>
    </citation>
    <scope>NUCLEOTIDE SEQUENCE [LARGE SCALE GENOMIC DNA]</scope>
    <source>
        <strain evidence="4">LaAM-08-1</strain>
    </source>
</reference>
<reference evidence="3 4" key="1">
    <citation type="submission" date="2014-04" db="EMBL/GenBank/DDBJ databases">
        <authorList>
            <consortium name="DOE Joint Genome Institute"/>
            <person name="Kuo A."/>
            <person name="Kohler A."/>
            <person name="Nagy L.G."/>
            <person name="Floudas D."/>
            <person name="Copeland A."/>
            <person name="Barry K.W."/>
            <person name="Cichocki N."/>
            <person name="Veneault-Fourrey C."/>
            <person name="LaButti K."/>
            <person name="Lindquist E.A."/>
            <person name="Lipzen A."/>
            <person name="Lundell T."/>
            <person name="Morin E."/>
            <person name="Murat C."/>
            <person name="Sun H."/>
            <person name="Tunlid A."/>
            <person name="Henrissat B."/>
            <person name="Grigoriev I.V."/>
            <person name="Hibbett D.S."/>
            <person name="Martin F."/>
            <person name="Nordberg H.P."/>
            <person name="Cantor M.N."/>
            <person name="Hua S.X."/>
        </authorList>
    </citation>
    <scope>NUCLEOTIDE SEQUENCE [LARGE SCALE GENOMIC DNA]</scope>
    <source>
        <strain evidence="3 4">LaAM-08-1</strain>
    </source>
</reference>
<feature type="domain" description="BAG" evidence="2">
    <location>
        <begin position="279"/>
        <end position="322"/>
    </location>
</feature>
<dbReference type="AlphaFoldDB" id="A0A0C9XQR8"/>
<evidence type="ECO:0000259" key="2">
    <source>
        <dbReference type="Pfam" id="PF02179"/>
    </source>
</evidence>
<dbReference type="Gene3D" id="1.20.58.120">
    <property type="entry name" value="BAG domain"/>
    <property type="match status" value="1"/>
</dbReference>
<proteinExistence type="predicted"/>
<gene>
    <name evidence="3" type="ORF">K443DRAFT_673303</name>
</gene>
<feature type="region of interest" description="Disordered" evidence="1">
    <location>
        <begin position="183"/>
        <end position="219"/>
    </location>
</feature>
<organism evidence="3 4">
    <name type="scientific">Laccaria amethystina LaAM-08-1</name>
    <dbReference type="NCBI Taxonomy" id="1095629"/>
    <lineage>
        <taxon>Eukaryota</taxon>
        <taxon>Fungi</taxon>
        <taxon>Dikarya</taxon>
        <taxon>Basidiomycota</taxon>
        <taxon>Agaricomycotina</taxon>
        <taxon>Agaricomycetes</taxon>
        <taxon>Agaricomycetidae</taxon>
        <taxon>Agaricales</taxon>
        <taxon>Agaricineae</taxon>
        <taxon>Hydnangiaceae</taxon>
        <taxon>Laccaria</taxon>
    </lineage>
</organism>
<dbReference type="Proteomes" id="UP000054477">
    <property type="component" value="Unassembled WGS sequence"/>
</dbReference>
<evidence type="ECO:0000313" key="4">
    <source>
        <dbReference type="Proteomes" id="UP000054477"/>
    </source>
</evidence>
<keyword evidence="4" id="KW-1185">Reference proteome</keyword>